<organism evidence="1 2">
    <name type="scientific">Paraburkholderia caribensis</name>
    <dbReference type="NCBI Taxonomy" id="75105"/>
    <lineage>
        <taxon>Bacteria</taxon>
        <taxon>Pseudomonadati</taxon>
        <taxon>Pseudomonadota</taxon>
        <taxon>Betaproteobacteria</taxon>
        <taxon>Burkholderiales</taxon>
        <taxon>Burkholderiaceae</taxon>
        <taxon>Paraburkholderia</taxon>
    </lineage>
</organism>
<gene>
    <name evidence="1" type="ORF">VOI32_00970</name>
</gene>
<evidence type="ECO:0000313" key="1">
    <source>
        <dbReference type="EMBL" id="MEO1752501.1"/>
    </source>
</evidence>
<comment type="caution">
    <text evidence="1">The sequence shown here is derived from an EMBL/GenBank/DDBJ whole genome shotgun (WGS) entry which is preliminary data.</text>
</comment>
<evidence type="ECO:0000313" key="2">
    <source>
        <dbReference type="Proteomes" id="UP001462961"/>
    </source>
</evidence>
<protein>
    <submittedName>
        <fullName evidence="1">Uncharacterized protein</fullName>
    </submittedName>
</protein>
<reference evidence="1 2" key="1">
    <citation type="submission" date="2024-01" db="EMBL/GenBank/DDBJ databases">
        <title>The diversity of rhizobia nodulating Mimosa spp. in eleven states of Brazil covering several biomes is determined by host plant, location, and edaphic factors.</title>
        <authorList>
            <person name="Rouws L."/>
            <person name="Barauna A."/>
            <person name="Beukes C."/>
            <person name="De Faria S.M."/>
            <person name="Gross E."/>
            <person name="Dos Reis Junior F.B."/>
            <person name="Simon M."/>
            <person name="Maluk M."/>
            <person name="Odee D.W."/>
            <person name="Kenicer G."/>
            <person name="Young J.P.W."/>
            <person name="Reis V.M."/>
            <person name="Zilli J."/>
            <person name="James E.K."/>
        </authorList>
    </citation>
    <scope>NUCLEOTIDE SEQUENCE [LARGE SCALE GENOMIC DNA]</scope>
    <source>
        <strain evidence="1 2">JHI1651</strain>
    </source>
</reference>
<keyword evidence="2" id="KW-1185">Reference proteome</keyword>
<sequence length="64" mass="7255">MNRAKREKAQVTNDSLAETSEELRARLRAFAILTREQAMRQSTVAFPEDVSVLAGPLQKVRRRG</sequence>
<dbReference type="Proteomes" id="UP001462961">
    <property type="component" value="Unassembled WGS sequence"/>
</dbReference>
<name>A0ABV0DPS2_9BURK</name>
<accession>A0ABV0DPS2</accession>
<dbReference type="RefSeq" id="WP_107200698.1">
    <property type="nucleotide sequence ID" value="NZ_JAKUCO010000001.1"/>
</dbReference>
<dbReference type="EMBL" id="JAYLVJ010000001">
    <property type="protein sequence ID" value="MEO1752501.1"/>
    <property type="molecule type" value="Genomic_DNA"/>
</dbReference>
<proteinExistence type="predicted"/>